<sequence>MEDHVERLLNRISLCFAAIATLSLLHLFSRSSFSCDPSLLHRRNQSQSLTLTLSPFPSSSCEAASRDIIPPEKRFHKLRSTHAFQRRVQSFSSLFLSLRSLGILSNSSHVLCVSAGAGHEVAALQDSGVVDVTGVEVIDFPPLVKRADPHNLPFFDGVFDLGFSTGFAAALFPRRFVEEIERTVRNAGVTVLAVDGWEPKDGVEHVEKLFKTSSIVEVEKLLCEDAKHDSETNQNAPCHLPLGTRFSTARYRGLVPFGTRLDTTDMAYSD</sequence>
<gene>
    <name evidence="1" type="ORF">MA16_Dca023073</name>
</gene>
<name>A0A2I0VHP1_9ASPA</name>
<reference evidence="1 2" key="2">
    <citation type="journal article" date="2017" name="Nature">
        <title>The Apostasia genome and the evolution of orchids.</title>
        <authorList>
            <person name="Zhang G.Q."/>
            <person name="Liu K.W."/>
            <person name="Li Z."/>
            <person name="Lohaus R."/>
            <person name="Hsiao Y.Y."/>
            <person name="Niu S.C."/>
            <person name="Wang J.Y."/>
            <person name="Lin Y.C."/>
            <person name="Xu Q."/>
            <person name="Chen L.J."/>
            <person name="Yoshida K."/>
            <person name="Fujiwara S."/>
            <person name="Wang Z.W."/>
            <person name="Zhang Y.Q."/>
            <person name="Mitsuda N."/>
            <person name="Wang M."/>
            <person name="Liu G.H."/>
            <person name="Pecoraro L."/>
            <person name="Huang H.X."/>
            <person name="Xiao X.J."/>
            <person name="Lin M."/>
            <person name="Wu X.Y."/>
            <person name="Wu W.L."/>
            <person name="Chen Y.Y."/>
            <person name="Chang S.B."/>
            <person name="Sakamoto S."/>
            <person name="Ohme-Takagi M."/>
            <person name="Yagi M."/>
            <person name="Zeng S.J."/>
            <person name="Shen C.Y."/>
            <person name="Yeh C.M."/>
            <person name="Luo Y.B."/>
            <person name="Tsai W.C."/>
            <person name="Van de Peer Y."/>
            <person name="Liu Z.J."/>
        </authorList>
    </citation>
    <scope>NUCLEOTIDE SEQUENCE [LARGE SCALE GENOMIC DNA]</scope>
    <source>
        <tissue evidence="1">The whole plant</tissue>
    </source>
</reference>
<dbReference type="InterPro" id="IPR029063">
    <property type="entry name" value="SAM-dependent_MTases_sf"/>
</dbReference>
<dbReference type="SUPFAM" id="SSF53335">
    <property type="entry name" value="S-adenosyl-L-methionine-dependent methyltransferases"/>
    <property type="match status" value="1"/>
</dbReference>
<dbReference type="AlphaFoldDB" id="A0A2I0VHP1"/>
<proteinExistence type="predicted"/>
<keyword evidence="2" id="KW-1185">Reference proteome</keyword>
<accession>A0A2I0VHP1</accession>
<organism evidence="1 2">
    <name type="scientific">Dendrobium catenatum</name>
    <dbReference type="NCBI Taxonomy" id="906689"/>
    <lineage>
        <taxon>Eukaryota</taxon>
        <taxon>Viridiplantae</taxon>
        <taxon>Streptophyta</taxon>
        <taxon>Embryophyta</taxon>
        <taxon>Tracheophyta</taxon>
        <taxon>Spermatophyta</taxon>
        <taxon>Magnoliopsida</taxon>
        <taxon>Liliopsida</taxon>
        <taxon>Asparagales</taxon>
        <taxon>Orchidaceae</taxon>
        <taxon>Epidendroideae</taxon>
        <taxon>Malaxideae</taxon>
        <taxon>Dendrobiinae</taxon>
        <taxon>Dendrobium</taxon>
    </lineage>
</organism>
<dbReference type="PANTHER" id="PTHR45085:SF3">
    <property type="entry name" value="S-ADENOSYL-L-METHIONINE-DEPENDENT METHYLTRANSFERASES SUPERFAMILY PROTEIN"/>
    <property type="match status" value="1"/>
</dbReference>
<dbReference type="PANTHER" id="PTHR45085">
    <property type="entry name" value="F21J9.14"/>
    <property type="match status" value="1"/>
</dbReference>
<evidence type="ECO:0008006" key="3">
    <source>
        <dbReference type="Google" id="ProtNLM"/>
    </source>
</evidence>
<evidence type="ECO:0000313" key="1">
    <source>
        <dbReference type="EMBL" id="PKU62932.1"/>
    </source>
</evidence>
<reference evidence="1 2" key="1">
    <citation type="journal article" date="2016" name="Sci. Rep.">
        <title>The Dendrobium catenatum Lindl. genome sequence provides insights into polysaccharide synthase, floral development and adaptive evolution.</title>
        <authorList>
            <person name="Zhang G.Q."/>
            <person name="Xu Q."/>
            <person name="Bian C."/>
            <person name="Tsai W.C."/>
            <person name="Yeh C.M."/>
            <person name="Liu K.W."/>
            <person name="Yoshida K."/>
            <person name="Zhang L.S."/>
            <person name="Chang S.B."/>
            <person name="Chen F."/>
            <person name="Shi Y."/>
            <person name="Su Y.Y."/>
            <person name="Zhang Y.Q."/>
            <person name="Chen L.J."/>
            <person name="Yin Y."/>
            <person name="Lin M."/>
            <person name="Huang H."/>
            <person name="Deng H."/>
            <person name="Wang Z.W."/>
            <person name="Zhu S.L."/>
            <person name="Zhao X."/>
            <person name="Deng C."/>
            <person name="Niu S.C."/>
            <person name="Huang J."/>
            <person name="Wang M."/>
            <person name="Liu G.H."/>
            <person name="Yang H.J."/>
            <person name="Xiao X.J."/>
            <person name="Hsiao Y.Y."/>
            <person name="Wu W.L."/>
            <person name="Chen Y.Y."/>
            <person name="Mitsuda N."/>
            <person name="Ohme-Takagi M."/>
            <person name="Luo Y.B."/>
            <person name="Van de Peer Y."/>
            <person name="Liu Z.J."/>
        </authorList>
    </citation>
    <scope>NUCLEOTIDE SEQUENCE [LARGE SCALE GENOMIC DNA]</scope>
    <source>
        <tissue evidence="1">The whole plant</tissue>
    </source>
</reference>
<evidence type="ECO:0000313" key="2">
    <source>
        <dbReference type="Proteomes" id="UP000233837"/>
    </source>
</evidence>
<dbReference type="EMBL" id="KZ503558">
    <property type="protein sequence ID" value="PKU62932.1"/>
    <property type="molecule type" value="Genomic_DNA"/>
</dbReference>
<dbReference type="Proteomes" id="UP000233837">
    <property type="component" value="Unassembled WGS sequence"/>
</dbReference>
<protein>
    <recommendedName>
        <fullName evidence="3">Methyltransferase type 11 domain-containing protein</fullName>
    </recommendedName>
</protein>